<evidence type="ECO:0000256" key="1">
    <source>
        <dbReference type="SAM" id="Phobius"/>
    </source>
</evidence>
<evidence type="ECO:0000313" key="3">
    <source>
        <dbReference type="Proteomes" id="UP000197025"/>
    </source>
</evidence>
<feature type="transmembrane region" description="Helical" evidence="1">
    <location>
        <begin position="45"/>
        <end position="66"/>
    </location>
</feature>
<organism evidence="2 3">
    <name type="scientific">Thermoflexus hugenholtzii JAD2</name>
    <dbReference type="NCBI Taxonomy" id="877466"/>
    <lineage>
        <taxon>Bacteria</taxon>
        <taxon>Bacillati</taxon>
        <taxon>Chloroflexota</taxon>
        <taxon>Thermoflexia</taxon>
        <taxon>Thermoflexales</taxon>
        <taxon>Thermoflexaceae</taxon>
        <taxon>Thermoflexus</taxon>
    </lineage>
</organism>
<accession>A0A212QYD9</accession>
<gene>
    <name evidence="2" type="ORF">SAMN02746019_00008620</name>
</gene>
<dbReference type="InParanoid" id="A0A212QYD9"/>
<dbReference type="Proteomes" id="UP000197025">
    <property type="component" value="Unassembled WGS sequence"/>
</dbReference>
<proteinExistence type="predicted"/>
<evidence type="ECO:0000313" key="2">
    <source>
        <dbReference type="EMBL" id="SNB64730.1"/>
    </source>
</evidence>
<keyword evidence="1" id="KW-0472">Membrane</keyword>
<name>A0A212QYD9_9CHLR</name>
<keyword evidence="1" id="KW-1133">Transmembrane helix</keyword>
<sequence>MGAGQRKADLWIQILLPTVVGASAFLITGLALWLGFEQRTWMEAILPVLAGTLSFTIAFVLVRFLAFSHKH</sequence>
<reference evidence="3" key="1">
    <citation type="submission" date="2017-06" db="EMBL/GenBank/DDBJ databases">
        <authorList>
            <person name="Varghese N."/>
            <person name="Submissions S."/>
        </authorList>
    </citation>
    <scope>NUCLEOTIDE SEQUENCE [LARGE SCALE GENOMIC DNA]</scope>
    <source>
        <strain evidence="3">JAD2</strain>
    </source>
</reference>
<dbReference type="AlphaFoldDB" id="A0A212QYD9"/>
<keyword evidence="1" id="KW-0812">Transmembrane</keyword>
<feature type="transmembrane region" description="Helical" evidence="1">
    <location>
        <begin position="12"/>
        <end position="33"/>
    </location>
</feature>
<keyword evidence="3" id="KW-1185">Reference proteome</keyword>
<dbReference type="EMBL" id="FYEK01000027">
    <property type="protein sequence ID" value="SNB64730.1"/>
    <property type="molecule type" value="Genomic_DNA"/>
</dbReference>
<dbReference type="RefSeq" id="WP_088571112.1">
    <property type="nucleotide sequence ID" value="NZ_FYEK01000027.1"/>
</dbReference>
<protein>
    <submittedName>
        <fullName evidence="2">Uncharacterized protein</fullName>
    </submittedName>
</protein>